<keyword evidence="3" id="KW-1185">Reference proteome</keyword>
<accession>A0A9R1WQN2</accession>
<feature type="transmembrane region" description="Helical" evidence="1">
    <location>
        <begin position="55"/>
        <end position="75"/>
    </location>
</feature>
<keyword evidence="1" id="KW-0472">Membrane</keyword>
<evidence type="ECO:0000256" key="1">
    <source>
        <dbReference type="SAM" id="Phobius"/>
    </source>
</evidence>
<dbReference type="EMBL" id="NBSK02000001">
    <property type="protein sequence ID" value="KAJ0227928.1"/>
    <property type="molecule type" value="Genomic_DNA"/>
</dbReference>
<proteinExistence type="predicted"/>
<protein>
    <submittedName>
        <fullName evidence="2">Uncharacterized protein</fullName>
    </submittedName>
</protein>
<name>A0A9R1WQN2_LACSA</name>
<dbReference type="PANTHER" id="PTHR35307">
    <property type="entry name" value="PROTEIN, PUTATIVE-RELATED"/>
    <property type="match status" value="1"/>
</dbReference>
<keyword evidence="1" id="KW-1133">Transmembrane helix</keyword>
<feature type="transmembrane region" description="Helical" evidence="1">
    <location>
        <begin position="87"/>
        <end position="109"/>
    </location>
</feature>
<keyword evidence="1" id="KW-0812">Transmembrane</keyword>
<gene>
    <name evidence="2" type="ORF">LSAT_V11C100019320</name>
</gene>
<dbReference type="PANTHER" id="PTHR35307:SF3">
    <property type="entry name" value="DUF4220 DOMAIN-CONTAINING PROTEIN"/>
    <property type="match status" value="1"/>
</dbReference>
<sequence length="171" mass="19896">MPADLFRGFRQRKLWFPCRFFTINSVSITLITISMKLPVDLSTTLADDQDIEEKYVSIIFLVTMLANFLPSLGLMNDKELLLNTLTLCILIITINVNMWLQFISTFWAARFVRPIIILLIHSIPWPISVALTVPASRRVLQQRYKELHSLASNHQQINFSSKKLIHYVKKY</sequence>
<organism evidence="2 3">
    <name type="scientific">Lactuca sativa</name>
    <name type="common">Garden lettuce</name>
    <dbReference type="NCBI Taxonomy" id="4236"/>
    <lineage>
        <taxon>Eukaryota</taxon>
        <taxon>Viridiplantae</taxon>
        <taxon>Streptophyta</taxon>
        <taxon>Embryophyta</taxon>
        <taxon>Tracheophyta</taxon>
        <taxon>Spermatophyta</taxon>
        <taxon>Magnoliopsida</taxon>
        <taxon>eudicotyledons</taxon>
        <taxon>Gunneridae</taxon>
        <taxon>Pentapetalae</taxon>
        <taxon>asterids</taxon>
        <taxon>campanulids</taxon>
        <taxon>Asterales</taxon>
        <taxon>Asteraceae</taxon>
        <taxon>Cichorioideae</taxon>
        <taxon>Cichorieae</taxon>
        <taxon>Lactucinae</taxon>
        <taxon>Lactuca</taxon>
    </lineage>
</organism>
<dbReference type="AlphaFoldDB" id="A0A9R1WQN2"/>
<evidence type="ECO:0000313" key="3">
    <source>
        <dbReference type="Proteomes" id="UP000235145"/>
    </source>
</evidence>
<feature type="transmembrane region" description="Helical" evidence="1">
    <location>
        <begin position="14"/>
        <end position="35"/>
    </location>
</feature>
<dbReference type="Proteomes" id="UP000235145">
    <property type="component" value="Unassembled WGS sequence"/>
</dbReference>
<feature type="transmembrane region" description="Helical" evidence="1">
    <location>
        <begin position="115"/>
        <end position="135"/>
    </location>
</feature>
<evidence type="ECO:0000313" key="2">
    <source>
        <dbReference type="EMBL" id="KAJ0227928.1"/>
    </source>
</evidence>
<comment type="caution">
    <text evidence="2">The sequence shown here is derived from an EMBL/GenBank/DDBJ whole genome shotgun (WGS) entry which is preliminary data.</text>
</comment>
<reference evidence="2 3" key="1">
    <citation type="journal article" date="2017" name="Nat. Commun.">
        <title>Genome assembly with in vitro proximity ligation data and whole-genome triplication in lettuce.</title>
        <authorList>
            <person name="Reyes-Chin-Wo S."/>
            <person name="Wang Z."/>
            <person name="Yang X."/>
            <person name="Kozik A."/>
            <person name="Arikit S."/>
            <person name="Song C."/>
            <person name="Xia L."/>
            <person name="Froenicke L."/>
            <person name="Lavelle D.O."/>
            <person name="Truco M.J."/>
            <person name="Xia R."/>
            <person name="Zhu S."/>
            <person name="Xu C."/>
            <person name="Xu H."/>
            <person name="Xu X."/>
            <person name="Cox K."/>
            <person name="Korf I."/>
            <person name="Meyers B.C."/>
            <person name="Michelmore R.W."/>
        </authorList>
    </citation>
    <scope>NUCLEOTIDE SEQUENCE [LARGE SCALE GENOMIC DNA]</scope>
    <source>
        <strain evidence="3">cv. Salinas</strain>
        <tissue evidence="2">Seedlings</tissue>
    </source>
</reference>